<proteinExistence type="predicted"/>
<evidence type="ECO:0000313" key="3">
    <source>
        <dbReference type="Proteomes" id="UP001549146"/>
    </source>
</evidence>
<dbReference type="EMBL" id="JBEPMO010000002">
    <property type="protein sequence ID" value="MET3731099.1"/>
    <property type="molecule type" value="Genomic_DNA"/>
</dbReference>
<accession>A0ABV2LR87</accession>
<gene>
    <name evidence="2" type="ORF">ABID46_000658</name>
</gene>
<evidence type="ECO:0008006" key="4">
    <source>
        <dbReference type="Google" id="ProtNLM"/>
    </source>
</evidence>
<keyword evidence="3" id="KW-1185">Reference proteome</keyword>
<keyword evidence="1" id="KW-0732">Signal</keyword>
<name>A0ABV2LR87_9FLAO</name>
<dbReference type="Proteomes" id="UP001549146">
    <property type="component" value="Unassembled WGS sequence"/>
</dbReference>
<evidence type="ECO:0000313" key="2">
    <source>
        <dbReference type="EMBL" id="MET3731099.1"/>
    </source>
</evidence>
<dbReference type="PROSITE" id="PS51257">
    <property type="entry name" value="PROKAR_LIPOPROTEIN"/>
    <property type="match status" value="1"/>
</dbReference>
<evidence type="ECO:0000256" key="1">
    <source>
        <dbReference type="SAM" id="SignalP"/>
    </source>
</evidence>
<comment type="caution">
    <text evidence="2">The sequence shown here is derived from an EMBL/GenBank/DDBJ whole genome shotgun (WGS) entry which is preliminary data.</text>
</comment>
<feature type="signal peptide" evidence="1">
    <location>
        <begin position="1"/>
        <end position="22"/>
    </location>
</feature>
<reference evidence="2 3" key="1">
    <citation type="submission" date="2024-06" db="EMBL/GenBank/DDBJ databases">
        <title>Genomic Encyclopedia of Type Strains, Phase IV (KMG-IV): sequencing the most valuable type-strain genomes for metagenomic binning, comparative biology and taxonomic classification.</title>
        <authorList>
            <person name="Goeker M."/>
        </authorList>
    </citation>
    <scope>NUCLEOTIDE SEQUENCE [LARGE SCALE GENOMIC DNA]</scope>
    <source>
        <strain evidence="2 3">DSM 29388</strain>
    </source>
</reference>
<organism evidence="2 3">
    <name type="scientific">Moheibacter stercoris</name>
    <dbReference type="NCBI Taxonomy" id="1628251"/>
    <lineage>
        <taxon>Bacteria</taxon>
        <taxon>Pseudomonadati</taxon>
        <taxon>Bacteroidota</taxon>
        <taxon>Flavobacteriia</taxon>
        <taxon>Flavobacteriales</taxon>
        <taxon>Weeksellaceae</taxon>
        <taxon>Moheibacter</taxon>
    </lineage>
</organism>
<feature type="chain" id="PRO_5046161019" description="Lipoprotein" evidence="1">
    <location>
        <begin position="23"/>
        <end position="131"/>
    </location>
</feature>
<protein>
    <recommendedName>
        <fullName evidence="4">Lipoprotein</fullName>
    </recommendedName>
</protein>
<dbReference type="RefSeq" id="WP_354507029.1">
    <property type="nucleotide sequence ID" value="NZ_JBEPMO010000002.1"/>
</dbReference>
<sequence>MKFLLFLLTISLIGCTSFIANKNNIPSFDNPNAKIITIEKGSAKNGIRIETGGGRLYDVKVYGYDSSKKEWIEISQYRSDGMVIGFYDDNLVNFSYFAFECQYRKDIEFHLLRSVSEYEMRVFAVSNKIMI</sequence>